<feature type="chain" id="PRO_5031439890" description="Erythromycin esterase family protein" evidence="1">
    <location>
        <begin position="25"/>
        <end position="440"/>
    </location>
</feature>
<dbReference type="RefSeq" id="WP_221225623.1">
    <property type="nucleotide sequence ID" value="NZ_JACIBY010000005.1"/>
</dbReference>
<sequence length="440" mass="50707">MRRFFTCHIHLLLLFLLNSTSVLAQSTGLQRLYASISAPIDSTFSKKTYREILINSNGEIDYISSLKFQLANKSFYNTQGRLRDYYYDTGIAATFIGDSRSAIAFFDSSENVGRTKKIELSEASIKRYDSLALGNINQLYASIDTSKIVMLNESHHKSLNRVFAYTLLDYLYKKGFRYLAAEALHNPTNQYIHRANFIPSPSLGYYALDPMLSEFFRYAIQLGFTLVPYEFVGDMIDREAMQAHTISNVLLKNPNSKVFVYAGYGHIEKTFDELKPMGYFLKLFTGIEPLSINQQQYTEGNTNSVAQLGYHYLVQRHNIKKTAILLKNGQPFYRNKPKTYDFYLIHPPTITDKARPDWIQAFGISKEKVVVSTFKENCFLVQAYYQKEVKKTKNIHSLIPADQTYDGFPTYTLYLPKGKFIIVQRDIQNNIIHQENLTVK</sequence>
<organism evidence="2 3">
    <name type="scientific">Runella defluvii</name>
    <dbReference type="NCBI Taxonomy" id="370973"/>
    <lineage>
        <taxon>Bacteria</taxon>
        <taxon>Pseudomonadati</taxon>
        <taxon>Bacteroidota</taxon>
        <taxon>Cytophagia</taxon>
        <taxon>Cytophagales</taxon>
        <taxon>Spirosomataceae</taxon>
        <taxon>Runella</taxon>
    </lineage>
</organism>
<keyword evidence="3" id="KW-1185">Reference proteome</keyword>
<proteinExistence type="predicted"/>
<evidence type="ECO:0000313" key="2">
    <source>
        <dbReference type="EMBL" id="MBB3838659.1"/>
    </source>
</evidence>
<dbReference type="Proteomes" id="UP000541352">
    <property type="component" value="Unassembled WGS sequence"/>
</dbReference>
<name>A0A7W5ZKR3_9BACT</name>
<accession>A0A7W5ZKR3</accession>
<comment type="caution">
    <text evidence="2">The sequence shown here is derived from an EMBL/GenBank/DDBJ whole genome shotgun (WGS) entry which is preliminary data.</text>
</comment>
<gene>
    <name evidence="2" type="ORF">FHS57_002665</name>
</gene>
<keyword evidence="1" id="KW-0732">Signal</keyword>
<evidence type="ECO:0000256" key="1">
    <source>
        <dbReference type="SAM" id="SignalP"/>
    </source>
</evidence>
<protein>
    <recommendedName>
        <fullName evidence="4">Erythromycin esterase family protein</fullName>
    </recommendedName>
</protein>
<reference evidence="2 3" key="1">
    <citation type="submission" date="2020-08" db="EMBL/GenBank/DDBJ databases">
        <title>Genomic Encyclopedia of Type Strains, Phase IV (KMG-IV): sequencing the most valuable type-strain genomes for metagenomic binning, comparative biology and taxonomic classification.</title>
        <authorList>
            <person name="Goeker M."/>
        </authorList>
    </citation>
    <scope>NUCLEOTIDE SEQUENCE [LARGE SCALE GENOMIC DNA]</scope>
    <source>
        <strain evidence="2 3">DSM 17976</strain>
    </source>
</reference>
<evidence type="ECO:0008006" key="4">
    <source>
        <dbReference type="Google" id="ProtNLM"/>
    </source>
</evidence>
<feature type="signal peptide" evidence="1">
    <location>
        <begin position="1"/>
        <end position="24"/>
    </location>
</feature>
<dbReference type="EMBL" id="JACIBY010000005">
    <property type="protein sequence ID" value="MBB3838659.1"/>
    <property type="molecule type" value="Genomic_DNA"/>
</dbReference>
<dbReference type="AlphaFoldDB" id="A0A7W5ZKR3"/>
<evidence type="ECO:0000313" key="3">
    <source>
        <dbReference type="Proteomes" id="UP000541352"/>
    </source>
</evidence>